<protein>
    <recommendedName>
        <fullName evidence="4">Maltodextrose utilization protein MalA</fullName>
    </recommendedName>
</protein>
<accession>W4QFL0</accession>
<dbReference type="OrthoDB" id="1903376at2"/>
<evidence type="ECO:0000313" key="3">
    <source>
        <dbReference type="Proteomes" id="UP000018895"/>
    </source>
</evidence>
<dbReference type="STRING" id="1236971.JCM9152_2133"/>
<dbReference type="InterPro" id="IPR009574">
    <property type="entry name" value="DUF1189"/>
</dbReference>
<gene>
    <name evidence="2" type="ORF">JCM9152_2133</name>
</gene>
<feature type="transmembrane region" description="Helical" evidence="1">
    <location>
        <begin position="25"/>
        <end position="45"/>
    </location>
</feature>
<evidence type="ECO:0000313" key="2">
    <source>
        <dbReference type="EMBL" id="GAE30717.1"/>
    </source>
</evidence>
<name>W4QFL0_9BACI</name>
<dbReference type="Pfam" id="PF06691">
    <property type="entry name" value="DUF1189"/>
    <property type="match status" value="1"/>
</dbReference>
<dbReference type="RefSeq" id="WP_035343626.1">
    <property type="nucleotide sequence ID" value="NZ_BAUU01000013.1"/>
</dbReference>
<reference evidence="2" key="1">
    <citation type="journal article" date="2014" name="Genome Announc.">
        <title>Draft Genome Sequences of Three Alkaliphilic Bacillus Strains, Bacillus wakoensis JCM 9140T, Bacillus akibai JCM 9157T, and Bacillus hemicellulosilyticus JCM 9152T.</title>
        <authorList>
            <person name="Yuki M."/>
            <person name="Oshima K."/>
            <person name="Suda W."/>
            <person name="Oshida Y."/>
            <person name="Kitamura K."/>
            <person name="Iida T."/>
            <person name="Hattori M."/>
            <person name="Ohkuma M."/>
        </authorList>
    </citation>
    <scope>NUCLEOTIDE SEQUENCE [LARGE SCALE GENOMIC DNA]</scope>
    <source>
        <strain evidence="2">JCM 9152</strain>
    </source>
</reference>
<proteinExistence type="predicted"/>
<dbReference type="EMBL" id="BAUU01000013">
    <property type="protein sequence ID" value="GAE30717.1"/>
    <property type="molecule type" value="Genomic_DNA"/>
</dbReference>
<feature type="transmembrane region" description="Helical" evidence="1">
    <location>
        <begin position="160"/>
        <end position="189"/>
    </location>
</feature>
<keyword evidence="1" id="KW-1133">Transmembrane helix</keyword>
<keyword evidence="1" id="KW-0812">Transmembrane</keyword>
<comment type="caution">
    <text evidence="2">The sequence shown here is derived from an EMBL/GenBank/DDBJ whole genome shotgun (WGS) entry which is preliminary data.</text>
</comment>
<sequence length="219" mass="25340">MNFFSWFYKCLTQFKVIAYSRFRPITSTIGHVFLFVLLASLPYFFMMNTSIYHSAQQLKDTIHLGLPSFSIENGELLLEEDIPYFQLKNDQLGTLLFDPHRSFSEDNLDDSRGIVFSQHSLHIINYDESFTVSYSLLGLNGVNEGDIIDHVEQLHSFIPLLLVIITLFLYAILSGFAYLGITLLAFLALSIRQKRNLEYRHLWSITAHAITLPTLVFFW</sequence>
<dbReference type="Proteomes" id="UP000018895">
    <property type="component" value="Unassembled WGS sequence"/>
</dbReference>
<evidence type="ECO:0000256" key="1">
    <source>
        <dbReference type="SAM" id="Phobius"/>
    </source>
</evidence>
<keyword evidence="3" id="KW-1185">Reference proteome</keyword>
<organism evidence="2 3">
    <name type="scientific">Halalkalibacter hemicellulosilyticusJCM 9152</name>
    <dbReference type="NCBI Taxonomy" id="1236971"/>
    <lineage>
        <taxon>Bacteria</taxon>
        <taxon>Bacillati</taxon>
        <taxon>Bacillota</taxon>
        <taxon>Bacilli</taxon>
        <taxon>Bacillales</taxon>
        <taxon>Bacillaceae</taxon>
        <taxon>Halalkalibacter</taxon>
    </lineage>
</organism>
<evidence type="ECO:0008006" key="4">
    <source>
        <dbReference type="Google" id="ProtNLM"/>
    </source>
</evidence>
<dbReference type="AlphaFoldDB" id="W4QFL0"/>
<keyword evidence="1" id="KW-0472">Membrane</keyword>